<accession>A0AAJ8BL03</accession>
<dbReference type="RefSeq" id="XP_059599607.1">
    <property type="nucleotide sequence ID" value="XM_059747306.1"/>
</dbReference>
<dbReference type="VEuPathDB" id="FungiDB:An01g03990"/>
<feature type="compositionally biased region" description="Basic and acidic residues" evidence="1">
    <location>
        <begin position="27"/>
        <end position="45"/>
    </location>
</feature>
<proteinExistence type="predicted"/>
<organism evidence="2">
    <name type="scientific">Aspergillus niger</name>
    <dbReference type="NCBI Taxonomy" id="5061"/>
    <lineage>
        <taxon>Eukaryota</taxon>
        <taxon>Fungi</taxon>
        <taxon>Dikarya</taxon>
        <taxon>Ascomycota</taxon>
        <taxon>Pezizomycotina</taxon>
        <taxon>Eurotiomycetes</taxon>
        <taxon>Eurotiomycetidae</taxon>
        <taxon>Eurotiales</taxon>
        <taxon>Aspergillaceae</taxon>
        <taxon>Aspergillus</taxon>
        <taxon>Aspergillus subgen. Circumdati</taxon>
    </lineage>
</organism>
<reference evidence="2" key="2">
    <citation type="submission" date="2025-08" db="UniProtKB">
        <authorList>
            <consortium name="RefSeq"/>
        </authorList>
    </citation>
    <scope>IDENTIFICATION</scope>
</reference>
<dbReference type="AlphaFoldDB" id="A0AAJ8BL03"/>
<protein>
    <submittedName>
        <fullName evidence="2">Uncharacterized protein</fullName>
    </submittedName>
</protein>
<sequence>MPSTIPNTWANDCDCGIEDGGGISKVETGRSEKEYPPGRGKERATRLRCSLNRLDDVHRRDDTKSEATPASKEHLAIPSEPAIDRSFLRRTPEGASPDGGVAVSANNNPAIKVRSRQHRAFAARLLYAVREGSQSPLAIDLVIGQGGGETKDRKEETAAADDYLLTSLRIRSLIQNSI</sequence>
<feature type="compositionally biased region" description="Basic and acidic residues" evidence="1">
    <location>
        <begin position="53"/>
        <end position="75"/>
    </location>
</feature>
<evidence type="ECO:0000313" key="2">
    <source>
        <dbReference type="RefSeq" id="XP_059599607.1"/>
    </source>
</evidence>
<reference evidence="2" key="1">
    <citation type="submission" date="2025-02" db="EMBL/GenBank/DDBJ databases">
        <authorList>
            <consortium name="NCBI Genome Project"/>
        </authorList>
    </citation>
    <scope>NUCLEOTIDE SEQUENCE</scope>
</reference>
<gene>
    <name evidence="2" type="ORF">An01g03990</name>
</gene>
<evidence type="ECO:0000256" key="1">
    <source>
        <dbReference type="SAM" id="MobiDB-lite"/>
    </source>
</evidence>
<feature type="region of interest" description="Disordered" evidence="1">
    <location>
        <begin position="1"/>
        <end position="84"/>
    </location>
</feature>
<dbReference type="KEGG" id="ang:An01g03990"/>
<name>A0AAJ8BL03_ASPNG</name>
<dbReference type="GeneID" id="84589903"/>
<feature type="compositionally biased region" description="Polar residues" evidence="1">
    <location>
        <begin position="1"/>
        <end position="10"/>
    </location>
</feature>